<evidence type="ECO:0000313" key="16">
    <source>
        <dbReference type="Proteomes" id="UP001156690"/>
    </source>
</evidence>
<evidence type="ECO:0000256" key="6">
    <source>
        <dbReference type="ARBA" id="ARBA00023065"/>
    </source>
</evidence>
<reference evidence="16" key="1">
    <citation type="journal article" date="2019" name="Int. J. Syst. Evol. Microbiol.">
        <title>The Global Catalogue of Microorganisms (GCM) 10K type strain sequencing project: providing services to taxonomists for standard genome sequencing and annotation.</title>
        <authorList>
            <consortium name="The Broad Institute Genomics Platform"/>
            <consortium name="The Broad Institute Genome Sequencing Center for Infectious Disease"/>
            <person name="Wu L."/>
            <person name="Ma J."/>
        </authorList>
    </citation>
    <scope>NUCLEOTIDE SEQUENCE [LARGE SCALE GENOMIC DNA]</scope>
    <source>
        <strain evidence="16">NBRC 15640</strain>
    </source>
</reference>
<dbReference type="CDD" id="cd01347">
    <property type="entry name" value="ligand_gated_channel"/>
    <property type="match status" value="1"/>
</dbReference>
<dbReference type="PANTHER" id="PTHR30069">
    <property type="entry name" value="TONB-DEPENDENT OUTER MEMBRANE RECEPTOR"/>
    <property type="match status" value="1"/>
</dbReference>
<dbReference type="GO" id="GO:0015344">
    <property type="term" value="F:siderophore uptake transmembrane transporter activity"/>
    <property type="evidence" value="ECO:0007669"/>
    <property type="project" value="TreeGrafter"/>
</dbReference>
<keyword evidence="5 12" id="KW-0732">Signal</keyword>
<keyword evidence="7 11" id="KW-0798">TonB box</keyword>
<dbReference type="Gene3D" id="2.40.170.20">
    <property type="entry name" value="TonB-dependent receptor, beta-barrel domain"/>
    <property type="match status" value="1"/>
</dbReference>
<evidence type="ECO:0000256" key="8">
    <source>
        <dbReference type="ARBA" id="ARBA00023136"/>
    </source>
</evidence>
<evidence type="ECO:0000256" key="10">
    <source>
        <dbReference type="PROSITE-ProRule" id="PRU01360"/>
    </source>
</evidence>
<comment type="similarity">
    <text evidence="10 11">Belongs to the TonB-dependent receptor family.</text>
</comment>
<dbReference type="GO" id="GO:0009279">
    <property type="term" value="C:cell outer membrane"/>
    <property type="evidence" value="ECO:0007669"/>
    <property type="project" value="UniProtKB-SubCell"/>
</dbReference>
<name>A0AAV5NT68_9VIBR</name>
<dbReference type="RefSeq" id="WP_126607787.1">
    <property type="nucleotide sequence ID" value="NZ_AP025145.1"/>
</dbReference>
<evidence type="ECO:0000256" key="7">
    <source>
        <dbReference type="ARBA" id="ARBA00023077"/>
    </source>
</evidence>
<evidence type="ECO:0000256" key="11">
    <source>
        <dbReference type="RuleBase" id="RU003357"/>
    </source>
</evidence>
<keyword evidence="15" id="KW-0675">Receptor</keyword>
<feature type="domain" description="TonB-dependent receptor-like beta-barrel" evidence="13">
    <location>
        <begin position="229"/>
        <end position="603"/>
    </location>
</feature>
<evidence type="ECO:0000256" key="1">
    <source>
        <dbReference type="ARBA" id="ARBA00004571"/>
    </source>
</evidence>
<keyword evidence="16" id="KW-1185">Reference proteome</keyword>
<dbReference type="Proteomes" id="UP001156690">
    <property type="component" value="Unassembled WGS sequence"/>
</dbReference>
<keyword evidence="9 10" id="KW-0998">Cell outer membrane</keyword>
<evidence type="ECO:0000256" key="12">
    <source>
        <dbReference type="SAM" id="SignalP"/>
    </source>
</evidence>
<keyword evidence="4 10" id="KW-0812">Transmembrane</keyword>
<evidence type="ECO:0000256" key="9">
    <source>
        <dbReference type="ARBA" id="ARBA00023237"/>
    </source>
</evidence>
<comment type="caution">
    <text evidence="15">The sequence shown here is derived from an EMBL/GenBank/DDBJ whole genome shotgun (WGS) entry which is preliminary data.</text>
</comment>
<organism evidence="15 16">
    <name type="scientific">Vibrio penaeicida</name>
    <dbReference type="NCBI Taxonomy" id="104609"/>
    <lineage>
        <taxon>Bacteria</taxon>
        <taxon>Pseudomonadati</taxon>
        <taxon>Pseudomonadota</taxon>
        <taxon>Gammaproteobacteria</taxon>
        <taxon>Vibrionales</taxon>
        <taxon>Vibrionaceae</taxon>
        <taxon>Vibrio</taxon>
    </lineage>
</organism>
<proteinExistence type="inferred from homology"/>
<gene>
    <name evidence="15" type="ORF">GCM10007932_32710</name>
</gene>
<keyword evidence="8 10" id="KW-0472">Membrane</keyword>
<protein>
    <submittedName>
        <fullName evidence="15">TonB-dependent receptor</fullName>
    </submittedName>
</protein>
<dbReference type="EMBL" id="BSNX01000041">
    <property type="protein sequence ID" value="GLQ73911.1"/>
    <property type="molecule type" value="Genomic_DNA"/>
</dbReference>
<feature type="signal peptide" evidence="12">
    <location>
        <begin position="1"/>
        <end position="21"/>
    </location>
</feature>
<dbReference type="InterPro" id="IPR012910">
    <property type="entry name" value="Plug_dom"/>
</dbReference>
<dbReference type="GO" id="GO:0044718">
    <property type="term" value="P:siderophore transmembrane transport"/>
    <property type="evidence" value="ECO:0007669"/>
    <property type="project" value="TreeGrafter"/>
</dbReference>
<dbReference type="PANTHER" id="PTHR30069:SF53">
    <property type="entry name" value="COLICIN I RECEPTOR-RELATED"/>
    <property type="match status" value="1"/>
</dbReference>
<comment type="subcellular location">
    <subcellularLocation>
        <location evidence="1 10">Cell outer membrane</location>
        <topology evidence="1 10">Multi-pass membrane protein</topology>
    </subcellularLocation>
</comment>
<dbReference type="Gene3D" id="2.170.130.10">
    <property type="entry name" value="TonB-dependent receptor, plug domain"/>
    <property type="match status" value="1"/>
</dbReference>
<accession>A0AAV5NT68</accession>
<evidence type="ECO:0000259" key="13">
    <source>
        <dbReference type="Pfam" id="PF00593"/>
    </source>
</evidence>
<dbReference type="Pfam" id="PF00593">
    <property type="entry name" value="TonB_dep_Rec_b-barrel"/>
    <property type="match status" value="1"/>
</dbReference>
<keyword evidence="6" id="KW-0406">Ion transport</keyword>
<evidence type="ECO:0000259" key="14">
    <source>
        <dbReference type="Pfam" id="PF07715"/>
    </source>
</evidence>
<dbReference type="Pfam" id="PF07715">
    <property type="entry name" value="Plug"/>
    <property type="match status" value="1"/>
</dbReference>
<evidence type="ECO:0000256" key="5">
    <source>
        <dbReference type="ARBA" id="ARBA00022729"/>
    </source>
</evidence>
<dbReference type="InterPro" id="IPR000531">
    <property type="entry name" value="Beta-barrel_TonB"/>
</dbReference>
<dbReference type="InterPro" id="IPR036942">
    <property type="entry name" value="Beta-barrel_TonB_sf"/>
</dbReference>
<dbReference type="AlphaFoldDB" id="A0AAV5NT68"/>
<evidence type="ECO:0000256" key="2">
    <source>
        <dbReference type="ARBA" id="ARBA00022448"/>
    </source>
</evidence>
<keyword evidence="2 10" id="KW-0813">Transport</keyword>
<evidence type="ECO:0000256" key="3">
    <source>
        <dbReference type="ARBA" id="ARBA00022452"/>
    </source>
</evidence>
<feature type="domain" description="TonB-dependent receptor plug" evidence="14">
    <location>
        <begin position="38"/>
        <end position="144"/>
    </location>
</feature>
<dbReference type="PROSITE" id="PS52016">
    <property type="entry name" value="TONB_DEPENDENT_REC_3"/>
    <property type="match status" value="1"/>
</dbReference>
<evidence type="ECO:0000256" key="4">
    <source>
        <dbReference type="ARBA" id="ARBA00022692"/>
    </source>
</evidence>
<keyword evidence="3 10" id="KW-1134">Transmembrane beta strand</keyword>
<feature type="chain" id="PRO_5043405803" evidence="12">
    <location>
        <begin position="22"/>
        <end position="632"/>
    </location>
</feature>
<evidence type="ECO:0000313" key="15">
    <source>
        <dbReference type="EMBL" id="GLQ73911.1"/>
    </source>
</evidence>
<dbReference type="InterPro" id="IPR039426">
    <property type="entry name" value="TonB-dep_rcpt-like"/>
</dbReference>
<dbReference type="SUPFAM" id="SSF56935">
    <property type="entry name" value="Porins"/>
    <property type="match status" value="1"/>
</dbReference>
<dbReference type="InterPro" id="IPR037066">
    <property type="entry name" value="Plug_dom_sf"/>
</dbReference>
<sequence>MKLLKLSCAVAAALSVAPAVAQDEVMVVTATTNQVSIEQAPASVSVITSEEISKIPATDITKALGKIAGLQLDSRGGDEPSIKIRGLDSDYTLILVNGRKVNSKDAIVRGAFDMSSIPMSAIDRVEVVRGPMSTLYGSEAIGGVVNIILKQPTDETFVAGSLAFSKPQKDGGELASYNLFASGSVIPDKLLFNTSIDVSDRKVWQASDERTATSAVQEGQERTSFDTTLTWLATEKDTVLFDLGYVKDDRVAPWPGAGTSYYESQRSDVGAGYERVSDWGVSNLNYYFEKAEIIEDNAHPALPDVMTGTQTNHNVDGKTVLALGSHTLTAGFDFSHTEITHTKFYTDSEKNHQAAVYLQDEFAINDDLTLTASGRYTKHNEFGSHFSPRAYLVYSATENLTIKGGYGEGFKAPAIWRSSDKFFMISCRGSCYLTGNPDLKPETSKSLELTAVYTQPTWFVQGTVYQTKLKDMIDRDLDSNKGTSPDGKKIIANINRNEVETKGFEIEGEIDLSDTVYLTTNATYTDSKDTRADEELPFTPKWAANAGLNWATSDELSLFTDVKYTGKQLNWSREDLAGFTTVDLGGRYQVSGNFAVKAGITNLTDYRFDEQDVDYGYVDTGRTFYAAVDFEF</sequence>